<organism evidence="1 2">
    <name type="scientific">Fusarium beomiforme</name>
    <dbReference type="NCBI Taxonomy" id="44412"/>
    <lineage>
        <taxon>Eukaryota</taxon>
        <taxon>Fungi</taxon>
        <taxon>Dikarya</taxon>
        <taxon>Ascomycota</taxon>
        <taxon>Pezizomycotina</taxon>
        <taxon>Sordariomycetes</taxon>
        <taxon>Hypocreomycetidae</taxon>
        <taxon>Hypocreales</taxon>
        <taxon>Nectriaceae</taxon>
        <taxon>Fusarium</taxon>
        <taxon>Fusarium burgessii species complex</taxon>
    </lineage>
</organism>
<accession>A0A9P5A8Y1</accession>
<dbReference type="AlphaFoldDB" id="A0A9P5A8Y1"/>
<protein>
    <submittedName>
        <fullName evidence="1">Cysteine ase</fullName>
    </submittedName>
</protein>
<evidence type="ECO:0000313" key="1">
    <source>
        <dbReference type="EMBL" id="KAF4333889.1"/>
    </source>
</evidence>
<reference evidence="1" key="2">
    <citation type="submission" date="2020-02" db="EMBL/GenBank/DDBJ databases">
        <title>Identification and distribution of gene clusters putatively required for synthesis of sphingolipid metabolism inhibitors in phylogenetically diverse species of the filamentous fungus Fusarium.</title>
        <authorList>
            <person name="Kim H.-S."/>
            <person name="Busman M."/>
            <person name="Brown D.W."/>
            <person name="Divon H."/>
            <person name="Uhlig S."/>
            <person name="Proctor R.H."/>
        </authorList>
    </citation>
    <scope>NUCLEOTIDE SEQUENCE</scope>
    <source>
        <strain evidence="1">NRRL 25174</strain>
    </source>
</reference>
<gene>
    <name evidence="1" type="ORF">FBEOM_12283</name>
</gene>
<name>A0A9P5A8Y1_9HYPO</name>
<dbReference type="Gene3D" id="3.90.70.10">
    <property type="entry name" value="Cysteine proteinases"/>
    <property type="match status" value="1"/>
</dbReference>
<keyword evidence="2" id="KW-1185">Reference proteome</keyword>
<reference evidence="1" key="1">
    <citation type="journal article" date="2017" name="Mycologia">
        <title>Fusarium algeriense, sp. nov., a novel toxigenic crown rot pathogen of durum wheat from Algeria is nested in the Fusarium burgessii species complex.</title>
        <authorList>
            <person name="Laraba I."/>
            <person name="Keddad A."/>
            <person name="Boureghda H."/>
            <person name="Abdallah N."/>
            <person name="Vaughan M.M."/>
            <person name="Proctor R.H."/>
            <person name="Busman M."/>
            <person name="O'Donnell K."/>
        </authorList>
    </citation>
    <scope>NUCLEOTIDE SEQUENCE</scope>
    <source>
        <strain evidence="1">NRRL 25174</strain>
    </source>
</reference>
<dbReference type="Proteomes" id="UP000730481">
    <property type="component" value="Unassembled WGS sequence"/>
</dbReference>
<dbReference type="SUPFAM" id="SSF89372">
    <property type="entry name" value="Fucose-specific lectin"/>
    <property type="match status" value="1"/>
</dbReference>
<comment type="caution">
    <text evidence="1">The sequence shown here is derived from an EMBL/GenBank/DDBJ whole genome shotgun (WGS) entry which is preliminary data.</text>
</comment>
<evidence type="ECO:0000313" key="2">
    <source>
        <dbReference type="Proteomes" id="UP000730481"/>
    </source>
</evidence>
<dbReference type="EMBL" id="PVQB02000770">
    <property type="protein sequence ID" value="KAF4333889.1"/>
    <property type="molecule type" value="Genomic_DNA"/>
</dbReference>
<sequence>MANGFYEADGFDFEDKPYIYSGKAKNKNDLISIDLAHKYPESFERYAMPSEITVVDAVCAAIRFSSKASQGFMPRPSRRFIYYNARALPLMDVYKSSTKWPDEVRNVSVKIRQVFRAVRVYGLVEEEVFPWAFEDFSHAKNAVWGINERPPVRAYGGTAPETETEPETEPVIEPGTVIEPYRLDSYQPEVMSGMDEFELRALRASTLARIRLCLSEEYPVIFTFHLFWDTFKTVPAAQSGDRGFPTIEKIPAERRMVGPRWNSNHGAQAALIVGLEHEKRRLLVKGMTKFVEYFWMPYEWIIDVYATQSFWIIRNTRNKIQQPRMERIETNSWYQQWDTLRPWKLKAINNSSTVSMAPNSSISVISRNTGVLDMFWISDQCTVEWVYYNPPKHKWKRQTVTIQDEGMKSFPGAIASVSVAPQKLDIFWMTASGAICNASTEVNIDTEPAIWKPSIICIDGTVEPRAGIAATAEPADSYWAGLINIYCVGPGGSIEQISTLGESPYVVKTIAGPGSAHPYSNLSAVANYVKDRNRPVDGYREWLDAVVWITPDGTIAGKRGGGTGWVDLWNQPGEVLAWPTSRISAVLHCDNGDMKVYYVTKNEKLYCDTAIINVMPGTSYSNHKEVEAFGAKKTNVRRNSDIKAIEVFTSDSSGPGTMVLWQNQYGQLMIGSTATNEYWELSKNRGVRQGSPLGIALCNRKPVIGMKIDDGVIAAGYWGDISAVHYI</sequence>
<dbReference type="OrthoDB" id="640249at2759"/>
<dbReference type="Gene3D" id="2.120.10.70">
    <property type="entry name" value="Fucose-specific lectin"/>
    <property type="match status" value="1"/>
</dbReference>
<proteinExistence type="predicted"/>